<dbReference type="InterPro" id="IPR005952">
    <property type="entry name" value="Phosphogly_mut1"/>
</dbReference>
<dbReference type="PANTHER" id="PTHR11931">
    <property type="entry name" value="PHOSPHOGLYCERATE MUTASE"/>
    <property type="match status" value="1"/>
</dbReference>
<dbReference type="InterPro" id="IPR013078">
    <property type="entry name" value="His_Pase_superF_clade-1"/>
</dbReference>
<dbReference type="NCBIfam" id="TIGR01258">
    <property type="entry name" value="pgm_1"/>
    <property type="match status" value="1"/>
</dbReference>
<feature type="binding site" evidence="4 6">
    <location>
        <begin position="114"/>
        <end position="115"/>
    </location>
    <ligand>
        <name>substrate</name>
    </ligand>
</feature>
<comment type="similarity">
    <text evidence="1 4">Belongs to the phosphoglycerate mutase family. BPG-dependent PGAM subfamily.</text>
</comment>
<evidence type="ECO:0000256" key="8">
    <source>
        <dbReference type="RuleBase" id="RU004512"/>
    </source>
</evidence>
<evidence type="ECO:0000313" key="11">
    <source>
        <dbReference type="EMBL" id="NIH67175.1"/>
    </source>
</evidence>
<evidence type="ECO:0000256" key="7">
    <source>
        <dbReference type="PIRSR" id="PIRSR613078-3"/>
    </source>
</evidence>
<reference evidence="10" key="4">
    <citation type="submission" date="2024-05" db="EMBL/GenBank/DDBJ databases">
        <authorList>
            <person name="Sun Q."/>
            <person name="Zhou Y."/>
        </authorList>
    </citation>
    <scope>NUCLEOTIDE SEQUENCE</scope>
    <source>
        <strain evidence="10">CGMCC 4.5581</strain>
    </source>
</reference>
<evidence type="ECO:0000256" key="3">
    <source>
        <dbReference type="ARBA" id="ARBA00023235"/>
    </source>
</evidence>
<dbReference type="RefSeq" id="WP_166754641.1">
    <property type="nucleotide sequence ID" value="NZ_BAABJU010000001.1"/>
</dbReference>
<feature type="site" description="Transition state stabilizer" evidence="4 7">
    <location>
        <position position="182"/>
    </location>
</feature>
<keyword evidence="13" id="KW-1185">Reference proteome</keyword>
<evidence type="ECO:0000313" key="10">
    <source>
        <dbReference type="EMBL" id="GGL52663.1"/>
    </source>
</evidence>
<comment type="function">
    <text evidence="4 8">Catalyzes the interconversion of 2-phosphoglycerate and 3-phosphoglycerate.</text>
</comment>
<dbReference type="Pfam" id="PF00300">
    <property type="entry name" value="His_Phos_1"/>
    <property type="match status" value="1"/>
</dbReference>
<dbReference type="InterPro" id="IPR029033">
    <property type="entry name" value="His_PPase_superfam"/>
</dbReference>
<evidence type="ECO:0000256" key="2">
    <source>
        <dbReference type="ARBA" id="ARBA00023152"/>
    </source>
</evidence>
<keyword evidence="2 4" id="KW-0324">Glycolysis</keyword>
<dbReference type="EMBL" id="BMMI01000001">
    <property type="protein sequence ID" value="GGL52663.1"/>
    <property type="molecule type" value="Genomic_DNA"/>
</dbReference>
<proteinExistence type="inferred from homology"/>
<evidence type="ECO:0000256" key="6">
    <source>
        <dbReference type="PIRSR" id="PIRSR613078-2"/>
    </source>
</evidence>
<evidence type="ECO:0000256" key="9">
    <source>
        <dbReference type="SAM" id="MobiDB-lite"/>
    </source>
</evidence>
<dbReference type="UniPathway" id="UPA00109">
    <property type="reaction ID" value="UER00186"/>
</dbReference>
<feature type="binding site" evidence="4 6">
    <location>
        <begin position="87"/>
        <end position="90"/>
    </location>
    <ligand>
        <name>substrate</name>
    </ligand>
</feature>
<dbReference type="EMBL" id="JAAMPA010000001">
    <property type="protein sequence ID" value="NIH67175.1"/>
    <property type="molecule type" value="Genomic_DNA"/>
</dbReference>
<feature type="binding site" evidence="4 6">
    <location>
        <position position="60"/>
    </location>
    <ligand>
        <name>substrate</name>
    </ligand>
</feature>
<comment type="caution">
    <text evidence="11">The sequence shown here is derived from an EMBL/GenBank/DDBJ whole genome shotgun (WGS) entry which is preliminary data.</text>
</comment>
<feature type="region of interest" description="Disordered" evidence="9">
    <location>
        <begin position="239"/>
        <end position="264"/>
    </location>
</feature>
<evidence type="ECO:0000313" key="13">
    <source>
        <dbReference type="Proteomes" id="UP000648663"/>
    </source>
</evidence>
<evidence type="ECO:0000256" key="5">
    <source>
        <dbReference type="PIRSR" id="PIRSR613078-1"/>
    </source>
</evidence>
<dbReference type="Gene3D" id="3.40.50.1240">
    <property type="entry name" value="Phosphoglycerate mutase-like"/>
    <property type="match status" value="1"/>
</dbReference>
<dbReference type="AlphaFoldDB" id="A0A846LP14"/>
<comment type="catalytic activity">
    <reaction evidence="4 8">
        <text>(2R)-2-phosphoglycerate = (2R)-3-phosphoglycerate</text>
        <dbReference type="Rhea" id="RHEA:15901"/>
        <dbReference type="ChEBI" id="CHEBI:58272"/>
        <dbReference type="ChEBI" id="CHEBI:58289"/>
        <dbReference type="EC" id="5.4.2.11"/>
    </reaction>
</comment>
<evidence type="ECO:0000256" key="4">
    <source>
        <dbReference type="HAMAP-Rule" id="MF_01039"/>
    </source>
</evidence>
<dbReference type="GO" id="GO:0006094">
    <property type="term" value="P:gluconeogenesis"/>
    <property type="evidence" value="ECO:0007669"/>
    <property type="project" value="UniProtKB-UniRule"/>
</dbReference>
<feature type="active site" description="Tele-phosphohistidine intermediate" evidence="4 5">
    <location>
        <position position="9"/>
    </location>
</feature>
<dbReference type="Proteomes" id="UP000648663">
    <property type="component" value="Unassembled WGS sequence"/>
</dbReference>
<dbReference type="GO" id="GO:0004619">
    <property type="term" value="F:phosphoglycerate mutase activity"/>
    <property type="evidence" value="ECO:0007669"/>
    <property type="project" value="UniProtKB-UniRule"/>
</dbReference>
<protein>
    <recommendedName>
        <fullName evidence="4 8">2,3-bisphosphoglycerate-dependent phosphoglycerate mutase</fullName>
        <shortName evidence="4">BPG-dependent PGAM</shortName>
        <shortName evidence="4">PGAM</shortName>
        <shortName evidence="4">Phosphoglyceromutase</shortName>
        <shortName evidence="4">dPGM</shortName>
        <ecNumber evidence="4 8">5.4.2.11</ecNumber>
    </recommendedName>
</protein>
<dbReference type="EC" id="5.4.2.11" evidence="4 8"/>
<dbReference type="HAMAP" id="MF_01039">
    <property type="entry name" value="PGAM_GpmA"/>
    <property type="match status" value="1"/>
</dbReference>
<dbReference type="CDD" id="cd07067">
    <property type="entry name" value="HP_PGM_like"/>
    <property type="match status" value="1"/>
</dbReference>
<dbReference type="SUPFAM" id="SSF53254">
    <property type="entry name" value="Phosphoglycerate mutase-like"/>
    <property type="match status" value="1"/>
</dbReference>
<dbReference type="GO" id="GO:0006096">
    <property type="term" value="P:glycolytic process"/>
    <property type="evidence" value="ECO:0007669"/>
    <property type="project" value="UniProtKB-UniRule"/>
</dbReference>
<feature type="binding site" evidence="4 6">
    <location>
        <begin position="8"/>
        <end position="15"/>
    </location>
    <ligand>
        <name>substrate</name>
    </ligand>
</feature>
<sequence length="264" mass="28666">MPTLLLLRHGESEWNDRDLFTGWVDVGLTAHGADQARHAGRLIAEAGLPPGVLHTSLLARAVHTGTLAMAAAGRPEAPVHRSWRLNERHYGVLQGMDRQVARARYGGERLRHWRRSYEGRPPAVEPGGPGDPAGDPRYAHVPPTLLPRAESLRDVQARLLPHWDEEVVPDLRAGRTVLVTGHSNSLRALVAHLDRLSDDEVLDLDIPIGSPLHHELDEDLSPVQRGGRYLDPVAAAAGAAEVARQRGARTTSPTGPTRSRAPAG</sequence>
<organism evidence="11 12">
    <name type="scientific">Modestobacter marinus</name>
    <dbReference type="NCBI Taxonomy" id="477641"/>
    <lineage>
        <taxon>Bacteria</taxon>
        <taxon>Bacillati</taxon>
        <taxon>Actinomycetota</taxon>
        <taxon>Actinomycetes</taxon>
        <taxon>Geodermatophilales</taxon>
        <taxon>Geodermatophilaceae</taxon>
        <taxon>Modestobacter</taxon>
    </lineage>
</organism>
<dbReference type="PROSITE" id="PS00175">
    <property type="entry name" value="PG_MUTASE"/>
    <property type="match status" value="1"/>
</dbReference>
<feature type="binding site" evidence="4 6">
    <location>
        <begin position="21"/>
        <end position="22"/>
    </location>
    <ligand>
        <name>substrate</name>
    </ligand>
</feature>
<accession>A0A846LP14</accession>
<dbReference type="InterPro" id="IPR001345">
    <property type="entry name" value="PG/BPGM_mutase_AS"/>
</dbReference>
<evidence type="ECO:0000313" key="12">
    <source>
        <dbReference type="Proteomes" id="UP000552836"/>
    </source>
</evidence>
<reference evidence="11 12" key="3">
    <citation type="submission" date="2020-02" db="EMBL/GenBank/DDBJ databases">
        <title>Sequencing the genomes of 1000 actinobacteria strains.</title>
        <authorList>
            <person name="Klenk H.-P."/>
        </authorList>
    </citation>
    <scope>NUCLEOTIDE SEQUENCE [LARGE SCALE GENOMIC DNA]</scope>
    <source>
        <strain evidence="11 12">DSM 45201</strain>
    </source>
</reference>
<name>A0A846LP14_9ACTN</name>
<feature type="active site" description="Proton donor/acceptor" evidence="4 5">
    <location>
        <position position="87"/>
    </location>
</feature>
<dbReference type="SMART" id="SM00855">
    <property type="entry name" value="PGAM"/>
    <property type="match status" value="1"/>
</dbReference>
<feature type="compositionally biased region" description="Low complexity" evidence="9">
    <location>
        <begin position="248"/>
        <end position="264"/>
    </location>
</feature>
<reference evidence="13" key="2">
    <citation type="journal article" date="2019" name="Int. J. Syst. Evol. Microbiol.">
        <title>The Global Catalogue of Microorganisms (GCM) 10K type strain sequencing project: providing services to taxonomists for standard genome sequencing and annotation.</title>
        <authorList>
            <consortium name="The Broad Institute Genomics Platform"/>
            <consortium name="The Broad Institute Genome Sequencing Center for Infectious Disease"/>
            <person name="Wu L."/>
            <person name="Ma J."/>
        </authorList>
    </citation>
    <scope>NUCLEOTIDE SEQUENCE [LARGE SCALE GENOMIC DNA]</scope>
    <source>
        <strain evidence="13">CGMCC 4.5581</strain>
    </source>
</reference>
<keyword evidence="4" id="KW-0312">Gluconeogenesis</keyword>
<comment type="pathway">
    <text evidence="4 8">Carbohydrate degradation; glycolysis; pyruvate from D-glyceraldehyde 3-phosphate: step 3/5.</text>
</comment>
<evidence type="ECO:0000256" key="1">
    <source>
        <dbReference type="ARBA" id="ARBA00006717"/>
    </source>
</evidence>
<feature type="compositionally biased region" description="Low complexity" evidence="9">
    <location>
        <begin position="121"/>
        <end position="136"/>
    </location>
</feature>
<keyword evidence="3 4" id="KW-0413">Isomerase</keyword>
<dbReference type="Proteomes" id="UP000552836">
    <property type="component" value="Unassembled WGS sequence"/>
</dbReference>
<gene>
    <name evidence="4 10" type="primary">gpmA</name>
    <name evidence="11" type="ORF">FB380_001621</name>
    <name evidence="10" type="ORF">GCM10011589_05940</name>
</gene>
<feature type="region of interest" description="Disordered" evidence="9">
    <location>
        <begin position="116"/>
        <end position="137"/>
    </location>
</feature>
<reference evidence="10" key="1">
    <citation type="journal article" date="2014" name="Int. J. Syst. Evol. Microbiol.">
        <title>Complete genome of a new Firmicutes species belonging to the dominant human colonic microbiota ('Ruminococcus bicirculans') reveals two chromosomes and a selective capacity to utilize plant glucans.</title>
        <authorList>
            <consortium name="NISC Comparative Sequencing Program"/>
            <person name="Wegmann U."/>
            <person name="Louis P."/>
            <person name="Goesmann A."/>
            <person name="Henrissat B."/>
            <person name="Duncan S.H."/>
            <person name="Flint H.J."/>
        </authorList>
    </citation>
    <scope>NUCLEOTIDE SEQUENCE</scope>
    <source>
        <strain evidence="10">CGMCC 4.5581</strain>
    </source>
</reference>
<comment type="caution">
    <text evidence="4">Lacks conserved residue(s) required for the propagation of feature annotation.</text>
</comment>